<accession>A0A5B0DXK4</accession>
<dbReference type="Proteomes" id="UP000324738">
    <property type="component" value="Unassembled WGS sequence"/>
</dbReference>
<dbReference type="OrthoDB" id="8482145at2"/>
<comment type="caution">
    <text evidence="1">The sequence shown here is derived from an EMBL/GenBank/DDBJ whole genome shotgun (WGS) entry which is preliminary data.</text>
</comment>
<reference evidence="1 2" key="1">
    <citation type="submission" date="2019-08" db="EMBL/GenBank/DDBJ databases">
        <title>Aureimonas fodiniaquatilis sp. nov., isolated from a coal mine wastewater.</title>
        <authorList>
            <person name="Kim W."/>
        </authorList>
    </citation>
    <scope>NUCLEOTIDE SEQUENCE [LARGE SCALE GENOMIC DNA]</scope>
    <source>
        <strain evidence="1 2">CAU 1482</strain>
    </source>
</reference>
<evidence type="ECO:0000313" key="2">
    <source>
        <dbReference type="Proteomes" id="UP000324738"/>
    </source>
</evidence>
<gene>
    <name evidence="1" type="ORF">FPY71_07070</name>
</gene>
<dbReference type="RefSeq" id="WP_149299103.1">
    <property type="nucleotide sequence ID" value="NZ_VTWH01000002.1"/>
</dbReference>
<proteinExistence type="predicted"/>
<organism evidence="1 2">
    <name type="scientific">Aureimonas fodinaquatilis</name>
    <dbReference type="NCBI Taxonomy" id="2565783"/>
    <lineage>
        <taxon>Bacteria</taxon>
        <taxon>Pseudomonadati</taxon>
        <taxon>Pseudomonadota</taxon>
        <taxon>Alphaproteobacteria</taxon>
        <taxon>Hyphomicrobiales</taxon>
        <taxon>Aurantimonadaceae</taxon>
        <taxon>Aureimonas</taxon>
    </lineage>
</organism>
<protein>
    <submittedName>
        <fullName evidence="1">Uncharacterized protein</fullName>
    </submittedName>
</protein>
<name>A0A5B0DXK4_9HYPH</name>
<sequence>MTQAKHTPGPWSVFIDDSGGQWTGWPLSISAVNETDKTVVRTGGQWPYEWDNATSQREAVANAQLIAAAPDLLEVLKRIDSVMDFSGTQYSQFDGLQEQMLAAIAKAEGRS</sequence>
<dbReference type="AlphaFoldDB" id="A0A5B0DXK4"/>
<dbReference type="EMBL" id="VTWH01000002">
    <property type="protein sequence ID" value="KAA0970280.1"/>
    <property type="molecule type" value="Genomic_DNA"/>
</dbReference>
<evidence type="ECO:0000313" key="1">
    <source>
        <dbReference type="EMBL" id="KAA0970280.1"/>
    </source>
</evidence>
<keyword evidence="2" id="KW-1185">Reference proteome</keyword>